<dbReference type="RefSeq" id="WP_136377756.1">
    <property type="nucleotide sequence ID" value="NZ_SLUB01000001.1"/>
</dbReference>
<feature type="transmembrane region" description="Helical" evidence="8">
    <location>
        <begin position="6"/>
        <end position="28"/>
    </location>
</feature>
<dbReference type="Gene3D" id="1.10.760.10">
    <property type="entry name" value="Cytochrome c-like domain"/>
    <property type="match status" value="1"/>
</dbReference>
<keyword evidence="8" id="KW-0812">Transmembrane</keyword>
<dbReference type="GO" id="GO:0020037">
    <property type="term" value="F:heme binding"/>
    <property type="evidence" value="ECO:0007669"/>
    <property type="project" value="InterPro"/>
</dbReference>
<feature type="domain" description="Cytochrome c" evidence="9">
    <location>
        <begin position="44"/>
        <end position="117"/>
    </location>
</feature>
<dbReference type="InterPro" id="IPR012218">
    <property type="entry name" value="Cyt_c_BACSU-c550-type"/>
</dbReference>
<comment type="PTM">
    <text evidence="6">Binds 1 heme c group covalently per subunit.</text>
</comment>
<organism evidence="10 11">
    <name type="scientific">Bacillus timonensis</name>
    <dbReference type="NCBI Taxonomy" id="1033734"/>
    <lineage>
        <taxon>Bacteria</taxon>
        <taxon>Bacillati</taxon>
        <taxon>Bacillota</taxon>
        <taxon>Bacilli</taxon>
        <taxon>Bacillales</taxon>
        <taxon>Bacillaceae</taxon>
        <taxon>Bacillus</taxon>
    </lineage>
</organism>
<dbReference type="NCBIfam" id="NF045773">
    <property type="entry name" value="cytochro_C550"/>
    <property type="match status" value="1"/>
</dbReference>
<evidence type="ECO:0000256" key="4">
    <source>
        <dbReference type="ARBA" id="ARBA00022982"/>
    </source>
</evidence>
<dbReference type="InterPro" id="IPR009056">
    <property type="entry name" value="Cyt_c-like_dom"/>
</dbReference>
<protein>
    <submittedName>
        <fullName evidence="10">Cytochrome c</fullName>
    </submittedName>
</protein>
<evidence type="ECO:0000256" key="5">
    <source>
        <dbReference type="ARBA" id="ARBA00023004"/>
    </source>
</evidence>
<dbReference type="GO" id="GO:0009055">
    <property type="term" value="F:electron transfer activity"/>
    <property type="evidence" value="ECO:0007669"/>
    <property type="project" value="InterPro"/>
</dbReference>
<evidence type="ECO:0000259" key="9">
    <source>
        <dbReference type="PROSITE" id="PS51007"/>
    </source>
</evidence>
<dbReference type="PANTHER" id="PTHR37823:SF2">
    <property type="entry name" value="CYTOCHROME C-550"/>
    <property type="match status" value="1"/>
</dbReference>
<dbReference type="OrthoDB" id="7933886at2"/>
<keyword evidence="5 7" id="KW-0408">Iron</keyword>
<evidence type="ECO:0000313" key="10">
    <source>
        <dbReference type="EMBL" id="THE15439.1"/>
    </source>
</evidence>
<dbReference type="GO" id="GO:0005506">
    <property type="term" value="F:iron ion binding"/>
    <property type="evidence" value="ECO:0007669"/>
    <property type="project" value="InterPro"/>
</dbReference>
<sequence>MKKNPLIPFALIAVFGIGLMFLLGFVGLGNMDEMANKGEEAPETAAASPEEVVKGTCAACHGQDLAGQGNAPALKGTSLSAEEIQDVITNGRGAMPGGLVKDPAQVQEIANWLVEQK</sequence>
<dbReference type="InterPro" id="IPR054780">
    <property type="entry name" value="Cytochro_C550_firm"/>
</dbReference>
<keyword evidence="3 7" id="KW-0479">Metal-binding</keyword>
<feature type="binding site" description="axial binding residue" evidence="7">
    <location>
        <position position="61"/>
    </location>
    <ligand>
        <name>heme c</name>
        <dbReference type="ChEBI" id="CHEBI:61717"/>
    </ligand>
    <ligandPart>
        <name>Fe</name>
        <dbReference type="ChEBI" id="CHEBI:18248"/>
    </ligandPart>
</feature>
<dbReference type="InterPro" id="IPR051811">
    <property type="entry name" value="Cytochrome_c550/c551-like"/>
</dbReference>
<evidence type="ECO:0000256" key="8">
    <source>
        <dbReference type="SAM" id="Phobius"/>
    </source>
</evidence>
<keyword evidence="2 6" id="KW-0349">Heme</keyword>
<keyword evidence="4" id="KW-0249">Electron transport</keyword>
<dbReference type="PIRSF" id="PIRSF000025">
    <property type="entry name" value="Cytc_Bsub_c550"/>
    <property type="match status" value="1"/>
</dbReference>
<keyword evidence="1" id="KW-0813">Transport</keyword>
<feature type="binding site" description="covalent" evidence="6">
    <location>
        <position position="60"/>
    </location>
    <ligand>
        <name>heme c</name>
        <dbReference type="ChEBI" id="CHEBI:61717"/>
    </ligand>
</feature>
<dbReference type="Pfam" id="PF13442">
    <property type="entry name" value="Cytochrome_CBB3"/>
    <property type="match status" value="1"/>
</dbReference>
<dbReference type="GO" id="GO:0016020">
    <property type="term" value="C:membrane"/>
    <property type="evidence" value="ECO:0007669"/>
    <property type="project" value="InterPro"/>
</dbReference>
<dbReference type="InterPro" id="IPR036909">
    <property type="entry name" value="Cyt_c-like_dom_sf"/>
</dbReference>
<feature type="binding site" description="axial binding residue" evidence="7">
    <location>
        <position position="95"/>
    </location>
    <ligand>
        <name>heme c</name>
        <dbReference type="ChEBI" id="CHEBI:61717"/>
    </ligand>
    <ligandPart>
        <name>Fe</name>
        <dbReference type="ChEBI" id="CHEBI:18248"/>
    </ligandPart>
</feature>
<proteinExistence type="predicted"/>
<feature type="binding site" description="covalent" evidence="6">
    <location>
        <position position="57"/>
    </location>
    <ligand>
        <name>heme c</name>
        <dbReference type="ChEBI" id="CHEBI:61717"/>
    </ligand>
</feature>
<comment type="caution">
    <text evidence="10">The sequence shown here is derived from an EMBL/GenBank/DDBJ whole genome shotgun (WGS) entry which is preliminary data.</text>
</comment>
<evidence type="ECO:0000256" key="7">
    <source>
        <dbReference type="PIRSR" id="PIRSR000025-2"/>
    </source>
</evidence>
<keyword evidence="8" id="KW-1133">Transmembrane helix</keyword>
<dbReference type="EMBL" id="SLUB01000001">
    <property type="protein sequence ID" value="THE15439.1"/>
    <property type="molecule type" value="Genomic_DNA"/>
</dbReference>
<dbReference type="PROSITE" id="PS51007">
    <property type="entry name" value="CYTC"/>
    <property type="match status" value="1"/>
</dbReference>
<evidence type="ECO:0000313" key="11">
    <source>
        <dbReference type="Proteomes" id="UP000306477"/>
    </source>
</evidence>
<name>A0A4S3PZP0_9BACI</name>
<evidence type="ECO:0000256" key="1">
    <source>
        <dbReference type="ARBA" id="ARBA00022448"/>
    </source>
</evidence>
<keyword evidence="8" id="KW-0472">Membrane</keyword>
<evidence type="ECO:0000256" key="2">
    <source>
        <dbReference type="ARBA" id="ARBA00022617"/>
    </source>
</evidence>
<gene>
    <name evidence="10" type="ORF">E1I69_00880</name>
</gene>
<evidence type="ECO:0000256" key="6">
    <source>
        <dbReference type="PIRSR" id="PIRSR000025-1"/>
    </source>
</evidence>
<keyword evidence="11" id="KW-1185">Reference proteome</keyword>
<dbReference type="PANTHER" id="PTHR37823">
    <property type="entry name" value="CYTOCHROME C-553-LIKE"/>
    <property type="match status" value="1"/>
</dbReference>
<accession>A0A4S3PZP0</accession>
<dbReference type="Proteomes" id="UP000306477">
    <property type="component" value="Unassembled WGS sequence"/>
</dbReference>
<reference evidence="10 11" key="1">
    <citation type="journal article" date="2019" name="Indoor Air">
        <title>Impacts of indoor surface finishes on bacterial viability.</title>
        <authorList>
            <person name="Hu J."/>
            <person name="Maamar S.B."/>
            <person name="Glawe A.J."/>
            <person name="Gottel N."/>
            <person name="Gilbert J.A."/>
            <person name="Hartmann E.M."/>
        </authorList>
    </citation>
    <scope>NUCLEOTIDE SEQUENCE [LARGE SCALE GENOMIC DNA]</scope>
    <source>
        <strain evidence="10 11">AF060A6</strain>
    </source>
</reference>
<dbReference type="AlphaFoldDB" id="A0A4S3PZP0"/>
<dbReference type="STRING" id="1033734.GCA_000285535_03524"/>
<dbReference type="SUPFAM" id="SSF46626">
    <property type="entry name" value="Cytochrome c"/>
    <property type="match status" value="1"/>
</dbReference>
<evidence type="ECO:0000256" key="3">
    <source>
        <dbReference type="ARBA" id="ARBA00022723"/>
    </source>
</evidence>